<dbReference type="PANTHER" id="PTHR43226:SF4">
    <property type="entry name" value="XAA-PRO AMINOPEPTIDASE 3"/>
    <property type="match status" value="1"/>
</dbReference>
<dbReference type="InterPro" id="IPR029149">
    <property type="entry name" value="Creatin/AminoP/Spt16_N"/>
</dbReference>
<evidence type="ECO:0000256" key="2">
    <source>
        <dbReference type="ARBA" id="ARBA00008766"/>
    </source>
</evidence>
<organism evidence="7 8">
    <name type="scientific">Hydra vulgaris</name>
    <name type="common">Hydra</name>
    <name type="synonym">Hydra attenuata</name>
    <dbReference type="NCBI Taxonomy" id="6087"/>
    <lineage>
        <taxon>Eukaryota</taxon>
        <taxon>Metazoa</taxon>
        <taxon>Cnidaria</taxon>
        <taxon>Hydrozoa</taxon>
        <taxon>Hydroidolina</taxon>
        <taxon>Anthoathecata</taxon>
        <taxon>Aplanulata</taxon>
        <taxon>Hydridae</taxon>
        <taxon>Hydra</taxon>
    </lineage>
</organism>
<keyword evidence="7" id="KW-1185">Reference proteome</keyword>
<keyword evidence="4" id="KW-0378">Hydrolase</keyword>
<keyword evidence="8" id="KW-0031">Aminopeptidase</keyword>
<dbReference type="InterPro" id="IPR036005">
    <property type="entry name" value="Creatinase/aminopeptidase-like"/>
</dbReference>
<protein>
    <submittedName>
        <fullName evidence="8">Xaa-Pro aminopeptidase 3 isoform X1</fullName>
    </submittedName>
</protein>
<name>A0ABM4BE38_HYDVU</name>
<dbReference type="InterPro" id="IPR052433">
    <property type="entry name" value="X-Pro_dipept-like"/>
</dbReference>
<evidence type="ECO:0000313" key="7">
    <source>
        <dbReference type="Proteomes" id="UP001652625"/>
    </source>
</evidence>
<sequence length="521" mass="59257">MASSLKNLKKILNLYSGTWNFHSRVVTRYLSGTTKVQIEVENKPSLSKRIDIGQPTAFSHTHLFESIHEITPGISRKEYAWRRRQLMHVLAEDHVGRNYDKHLFILSAADLKIMTNDIPYPFHQDTDFLYLSGVNEPDAILVLDFNRVSSRLKFLLFVKPKDPKRELWDGAVIGQQAAVDYFNADESFPLNSFTSMMQEKFNNSGYCVWYKNRRTSHAGNQQIILSLLNDTNFKKKAIQELGFNLQMIRLIKSASEINLLKKSATIASKAFSKVIKNTRPGMIESNLHALLEYECRIEGAQFLSFPPVVAGGNSANTLHYINNTQLLRDGELVLMDGGCEYHGYVSDITRTWPVNGKFSEAQKELYELVLHVQETCLKECKEDVSLDHLHNIMMVSLATELKKLGFFSENVSSAQLQKQVSQYCPHHLGHYLGMDTHDTPLLHRGLPLRPGMVITMEPGLYVSENDLSVPKKYRGIGIRIEDDVLITDHGPYIMTASLPKQVVQIEQLMGSFKNNEYSISV</sequence>
<keyword evidence="3" id="KW-0479">Metal-binding</keyword>
<gene>
    <name evidence="8" type="primary">LOC100209955</name>
</gene>
<dbReference type="Pfam" id="PF00557">
    <property type="entry name" value="Peptidase_M24"/>
    <property type="match status" value="1"/>
</dbReference>
<comment type="similarity">
    <text evidence="2">Belongs to the peptidase M24B family.</text>
</comment>
<keyword evidence="5" id="KW-0464">Manganese</keyword>
<evidence type="ECO:0000256" key="1">
    <source>
        <dbReference type="ARBA" id="ARBA00001936"/>
    </source>
</evidence>
<evidence type="ECO:0000256" key="3">
    <source>
        <dbReference type="ARBA" id="ARBA00022723"/>
    </source>
</evidence>
<dbReference type="Gene3D" id="3.40.350.10">
    <property type="entry name" value="Creatinase/prolidase N-terminal domain"/>
    <property type="match status" value="1"/>
</dbReference>
<dbReference type="SUPFAM" id="SSF53092">
    <property type="entry name" value="Creatinase/prolidase N-terminal domain"/>
    <property type="match status" value="1"/>
</dbReference>
<dbReference type="InterPro" id="IPR000994">
    <property type="entry name" value="Pept_M24"/>
</dbReference>
<feature type="domain" description="Aminopeptidase P N-terminal" evidence="6">
    <location>
        <begin position="74"/>
        <end position="218"/>
    </location>
</feature>
<evidence type="ECO:0000313" key="8">
    <source>
        <dbReference type="RefSeq" id="XP_065647214.1"/>
    </source>
</evidence>
<dbReference type="RefSeq" id="XP_065647214.1">
    <property type="nucleotide sequence ID" value="XM_065791142.1"/>
</dbReference>
<accession>A0ABM4BE38</accession>
<proteinExistence type="inferred from homology"/>
<evidence type="ECO:0000256" key="4">
    <source>
        <dbReference type="ARBA" id="ARBA00022801"/>
    </source>
</evidence>
<dbReference type="SUPFAM" id="SSF55920">
    <property type="entry name" value="Creatinase/aminopeptidase"/>
    <property type="match status" value="1"/>
</dbReference>
<evidence type="ECO:0000259" key="6">
    <source>
        <dbReference type="SMART" id="SM01011"/>
    </source>
</evidence>
<dbReference type="SMART" id="SM01011">
    <property type="entry name" value="AMP_N"/>
    <property type="match status" value="1"/>
</dbReference>
<dbReference type="Proteomes" id="UP001652625">
    <property type="component" value="Chromosome 02"/>
</dbReference>
<dbReference type="PANTHER" id="PTHR43226">
    <property type="entry name" value="XAA-PRO AMINOPEPTIDASE 3"/>
    <property type="match status" value="1"/>
</dbReference>
<dbReference type="Pfam" id="PF05195">
    <property type="entry name" value="AMP_N"/>
    <property type="match status" value="1"/>
</dbReference>
<dbReference type="CDD" id="cd01087">
    <property type="entry name" value="Prolidase"/>
    <property type="match status" value="1"/>
</dbReference>
<dbReference type="InterPro" id="IPR007865">
    <property type="entry name" value="Aminopep_P_N"/>
</dbReference>
<dbReference type="GO" id="GO:0004177">
    <property type="term" value="F:aminopeptidase activity"/>
    <property type="evidence" value="ECO:0007669"/>
    <property type="project" value="UniProtKB-KW"/>
</dbReference>
<keyword evidence="8" id="KW-0645">Protease</keyword>
<comment type="cofactor">
    <cofactor evidence="1">
        <name>Mn(2+)</name>
        <dbReference type="ChEBI" id="CHEBI:29035"/>
    </cofactor>
</comment>
<reference evidence="7" key="1">
    <citation type="submission" date="2025-05" db="UniProtKB">
        <authorList>
            <consortium name="RefSeq"/>
        </authorList>
    </citation>
    <scope>NUCLEOTIDE SEQUENCE [LARGE SCALE GENOMIC DNA]</scope>
</reference>
<reference evidence="8" key="2">
    <citation type="submission" date="2025-08" db="UniProtKB">
        <authorList>
            <consortium name="RefSeq"/>
        </authorList>
    </citation>
    <scope>IDENTIFICATION</scope>
</reference>
<dbReference type="Gene3D" id="3.90.230.10">
    <property type="entry name" value="Creatinase/methionine aminopeptidase superfamily"/>
    <property type="match status" value="1"/>
</dbReference>
<dbReference type="GeneID" id="100209955"/>
<evidence type="ECO:0000256" key="5">
    <source>
        <dbReference type="ARBA" id="ARBA00023211"/>
    </source>
</evidence>